<dbReference type="InterPro" id="IPR044924">
    <property type="entry name" value="HAD-SF_hydro_IA_REG-2-like_cap"/>
</dbReference>
<dbReference type="OrthoDB" id="444127at2759"/>
<name>A0A0D7B8S9_9AGAR</name>
<protein>
    <submittedName>
        <fullName evidence="1">HAD-superfamily hydrolase</fullName>
    </submittedName>
</protein>
<keyword evidence="1" id="KW-0378">Hydrolase</keyword>
<dbReference type="SFLD" id="SFLDS00003">
    <property type="entry name" value="Haloacid_Dehalogenase"/>
    <property type="match status" value="1"/>
</dbReference>
<gene>
    <name evidence="1" type="ORF">CYLTODRAFT_423027</name>
</gene>
<dbReference type="SUPFAM" id="SSF56784">
    <property type="entry name" value="HAD-like"/>
    <property type="match status" value="1"/>
</dbReference>
<dbReference type="GO" id="GO:0005634">
    <property type="term" value="C:nucleus"/>
    <property type="evidence" value="ECO:0007669"/>
    <property type="project" value="TreeGrafter"/>
</dbReference>
<dbReference type="Proteomes" id="UP000054007">
    <property type="component" value="Unassembled WGS sequence"/>
</dbReference>
<keyword evidence="2" id="KW-1185">Reference proteome</keyword>
<dbReference type="PRINTS" id="PR00413">
    <property type="entry name" value="HADHALOGNASE"/>
</dbReference>
<dbReference type="InterPro" id="IPR051828">
    <property type="entry name" value="HAD-like_hydrolase_domain"/>
</dbReference>
<dbReference type="NCBIfam" id="TIGR01549">
    <property type="entry name" value="HAD-SF-IA-v1"/>
    <property type="match status" value="1"/>
</dbReference>
<dbReference type="EMBL" id="KN880541">
    <property type="protein sequence ID" value="KIY66877.1"/>
    <property type="molecule type" value="Genomic_DNA"/>
</dbReference>
<organism evidence="1 2">
    <name type="scientific">Cylindrobasidium torrendii FP15055 ss-10</name>
    <dbReference type="NCBI Taxonomy" id="1314674"/>
    <lineage>
        <taxon>Eukaryota</taxon>
        <taxon>Fungi</taxon>
        <taxon>Dikarya</taxon>
        <taxon>Basidiomycota</taxon>
        <taxon>Agaricomycotina</taxon>
        <taxon>Agaricomycetes</taxon>
        <taxon>Agaricomycetidae</taxon>
        <taxon>Agaricales</taxon>
        <taxon>Marasmiineae</taxon>
        <taxon>Physalacriaceae</taxon>
        <taxon>Cylindrobasidium</taxon>
    </lineage>
</organism>
<dbReference type="PANTHER" id="PTHR46191">
    <property type="match status" value="1"/>
</dbReference>
<reference evidence="1 2" key="1">
    <citation type="journal article" date="2015" name="Fungal Genet. Biol.">
        <title>Evolution of novel wood decay mechanisms in Agaricales revealed by the genome sequences of Fistulina hepatica and Cylindrobasidium torrendii.</title>
        <authorList>
            <person name="Floudas D."/>
            <person name="Held B.W."/>
            <person name="Riley R."/>
            <person name="Nagy L.G."/>
            <person name="Koehler G."/>
            <person name="Ransdell A.S."/>
            <person name="Younus H."/>
            <person name="Chow J."/>
            <person name="Chiniquy J."/>
            <person name="Lipzen A."/>
            <person name="Tritt A."/>
            <person name="Sun H."/>
            <person name="Haridas S."/>
            <person name="LaButti K."/>
            <person name="Ohm R.A."/>
            <person name="Kues U."/>
            <person name="Blanchette R.A."/>
            <person name="Grigoriev I.V."/>
            <person name="Minto R.E."/>
            <person name="Hibbett D.S."/>
        </authorList>
    </citation>
    <scope>NUCLEOTIDE SEQUENCE [LARGE SCALE GENOMIC DNA]</scope>
    <source>
        <strain evidence="1 2">FP15055 ss-10</strain>
    </source>
</reference>
<sequence>MASPIRLVTFDVFKTLIVPRLPIHEQYCEVFRQYLDGFDAGQTKAGKVKQSFKQALAEMRREAPAYPKGARPWWGDVILRTAVGAGAHPTEINENVEEIIDTLMRRFSSSEGYRAYEDAIPTIETLHSRGVLTAVVSNSDFRSRLALKDLGFPAYLDPILLSEEEGIEKPDPLIFKRALERINATGVMPPIEPAQCAHVGDEFVDDYRGALGAGWRAYLLHRPSEPAPTSSGPDGEELVDLRGVQVIRTLSTLVNV</sequence>
<dbReference type="Gene3D" id="1.10.150.720">
    <property type="entry name" value="Haloacid dehalogenase-like hydrolase"/>
    <property type="match status" value="1"/>
</dbReference>
<dbReference type="InterPro" id="IPR023214">
    <property type="entry name" value="HAD_sf"/>
</dbReference>
<evidence type="ECO:0000313" key="1">
    <source>
        <dbReference type="EMBL" id="KIY66877.1"/>
    </source>
</evidence>
<proteinExistence type="predicted"/>
<dbReference type="SFLD" id="SFLDG01129">
    <property type="entry name" value="C1.5:_HAD__Beta-PGM__Phosphata"/>
    <property type="match status" value="1"/>
</dbReference>
<dbReference type="InterPro" id="IPR036412">
    <property type="entry name" value="HAD-like_sf"/>
</dbReference>
<dbReference type="Gene3D" id="3.40.50.1000">
    <property type="entry name" value="HAD superfamily/HAD-like"/>
    <property type="match status" value="1"/>
</dbReference>
<dbReference type="PANTHER" id="PTHR46191:SF2">
    <property type="entry name" value="HALOACID DEHALOGENASE-LIKE HYDROLASE DOMAIN-CONTAINING PROTEIN 3"/>
    <property type="match status" value="1"/>
</dbReference>
<dbReference type="STRING" id="1314674.A0A0D7B8S9"/>
<dbReference type="AlphaFoldDB" id="A0A0D7B8S9"/>
<dbReference type="Pfam" id="PF00702">
    <property type="entry name" value="Hydrolase"/>
    <property type="match status" value="1"/>
</dbReference>
<dbReference type="GO" id="GO:0016791">
    <property type="term" value="F:phosphatase activity"/>
    <property type="evidence" value="ECO:0007669"/>
    <property type="project" value="UniProtKB-ARBA"/>
</dbReference>
<accession>A0A0D7B8S9</accession>
<evidence type="ECO:0000313" key="2">
    <source>
        <dbReference type="Proteomes" id="UP000054007"/>
    </source>
</evidence>
<dbReference type="InterPro" id="IPR006439">
    <property type="entry name" value="HAD-SF_hydro_IA"/>
</dbReference>